<feature type="transmembrane region" description="Helical" evidence="2">
    <location>
        <begin position="208"/>
        <end position="227"/>
    </location>
</feature>
<evidence type="ECO:0000313" key="3">
    <source>
        <dbReference type="EMBL" id="DAF49714.1"/>
    </source>
</evidence>
<organism evidence="3">
    <name type="scientific">Podoviridae sp. ctZih56</name>
    <dbReference type="NCBI Taxonomy" id="2827741"/>
    <lineage>
        <taxon>Viruses</taxon>
        <taxon>Duplodnaviria</taxon>
        <taxon>Heunggongvirae</taxon>
        <taxon>Uroviricota</taxon>
        <taxon>Caudoviricetes</taxon>
    </lineage>
</organism>
<reference evidence="3" key="1">
    <citation type="journal article" date="2021" name="Proc. Natl. Acad. Sci. U.S.A.">
        <title>A Catalog of Tens of Thousands of Viruses from Human Metagenomes Reveals Hidden Associations with Chronic Diseases.</title>
        <authorList>
            <person name="Tisza M.J."/>
            <person name="Buck C.B."/>
        </authorList>
    </citation>
    <scope>NUCLEOTIDE SEQUENCE</scope>
    <source>
        <strain evidence="3">CtZih56</strain>
    </source>
</reference>
<protein>
    <submittedName>
        <fullName evidence="3">Uncharacterized protein</fullName>
    </submittedName>
</protein>
<keyword evidence="2" id="KW-0472">Membrane</keyword>
<feature type="region of interest" description="Disordered" evidence="1">
    <location>
        <begin position="1"/>
        <end position="20"/>
    </location>
</feature>
<feature type="region of interest" description="Disordered" evidence="1">
    <location>
        <begin position="85"/>
        <end position="149"/>
    </location>
</feature>
<sequence>MPGSGPDRSSRGPQRPKSGKVMVLPGVACAKGSSAHQPLSCGITAGAGSFPRALRSHHLKVGVSMKKLVSVLLCILLLALPSAAHSGRTDSNGGHTDHSTGEYHYHHGQPAHQHPNGVCPYDHSSKKAESSGQTSASNGEVVSSGKKGRLVRISDTPELELGYMIRDAKKTETTTQQTSPDVPNEKNDQAVHSCDIPDVSFSWSPVNIAFAASLFVVDIPISLRVVLSSRRKRITGVGVSLREWGNAIFRFWVAFLSLGAFLYALIRLFNFWIV</sequence>
<evidence type="ECO:0000256" key="1">
    <source>
        <dbReference type="SAM" id="MobiDB-lite"/>
    </source>
</evidence>
<feature type="region of interest" description="Disordered" evidence="1">
    <location>
        <begin position="169"/>
        <end position="189"/>
    </location>
</feature>
<dbReference type="NCBIfam" id="NF033223">
    <property type="entry name" value="YHYH_alt"/>
    <property type="match status" value="1"/>
</dbReference>
<proteinExistence type="predicted"/>
<evidence type="ECO:0000256" key="2">
    <source>
        <dbReference type="SAM" id="Phobius"/>
    </source>
</evidence>
<dbReference type="InterPro" id="IPR047773">
    <property type="entry name" value="YHYH_dom_bact"/>
</dbReference>
<feature type="transmembrane region" description="Helical" evidence="2">
    <location>
        <begin position="248"/>
        <end position="273"/>
    </location>
</feature>
<keyword evidence="2" id="KW-0812">Transmembrane</keyword>
<accession>A0A8S5SGF6</accession>
<dbReference type="EMBL" id="BK032586">
    <property type="protein sequence ID" value="DAF49714.1"/>
    <property type="molecule type" value="Genomic_DNA"/>
</dbReference>
<keyword evidence="2" id="KW-1133">Transmembrane helix</keyword>
<feature type="compositionally biased region" description="Polar residues" evidence="1">
    <location>
        <begin position="130"/>
        <end position="141"/>
    </location>
</feature>
<feature type="compositionally biased region" description="Basic and acidic residues" evidence="1">
    <location>
        <begin position="95"/>
        <end position="105"/>
    </location>
</feature>
<name>A0A8S5SGF6_9CAUD</name>